<evidence type="ECO:0000256" key="1">
    <source>
        <dbReference type="ARBA" id="ARBA00009981"/>
    </source>
</evidence>
<reference evidence="2" key="1">
    <citation type="submission" date="2021-01" db="EMBL/GenBank/DDBJ databases">
        <title>Whole genome shotgun sequence of Cellulomonas pakistanensis NBRC 110800.</title>
        <authorList>
            <person name="Komaki H."/>
            <person name="Tamura T."/>
        </authorList>
    </citation>
    <scope>NUCLEOTIDE SEQUENCE</scope>
    <source>
        <strain evidence="2">NBRC 110800</strain>
    </source>
</reference>
<name>A0A919U692_9CELL</name>
<evidence type="ECO:0000313" key="3">
    <source>
        <dbReference type="Proteomes" id="UP000642125"/>
    </source>
</evidence>
<dbReference type="RefSeq" id="WP_203668792.1">
    <property type="nucleotide sequence ID" value="NZ_BONO01000015.1"/>
</dbReference>
<dbReference type="Gene3D" id="3.40.1620.10">
    <property type="entry name" value="YefM-like domain"/>
    <property type="match status" value="1"/>
</dbReference>
<dbReference type="InterPro" id="IPR036165">
    <property type="entry name" value="YefM-like_sf"/>
</dbReference>
<comment type="caution">
    <text evidence="2">The sequence shown here is derived from an EMBL/GenBank/DDBJ whole genome shotgun (WGS) entry which is preliminary data.</text>
</comment>
<protein>
    <recommendedName>
        <fullName evidence="4">Antitoxin</fullName>
    </recommendedName>
</protein>
<accession>A0A919U692</accession>
<evidence type="ECO:0000313" key="2">
    <source>
        <dbReference type="EMBL" id="GIG36774.1"/>
    </source>
</evidence>
<dbReference type="Proteomes" id="UP000642125">
    <property type="component" value="Unassembled WGS sequence"/>
</dbReference>
<gene>
    <name evidence="2" type="ORF">Cpa01nite_21550</name>
</gene>
<comment type="similarity">
    <text evidence="1">Belongs to the phD/YefM antitoxin family.</text>
</comment>
<evidence type="ECO:0008006" key="4">
    <source>
        <dbReference type="Google" id="ProtNLM"/>
    </source>
</evidence>
<dbReference type="EMBL" id="BONO01000015">
    <property type="protein sequence ID" value="GIG36774.1"/>
    <property type="molecule type" value="Genomic_DNA"/>
</dbReference>
<keyword evidence="3" id="KW-1185">Reference proteome</keyword>
<sequence>METVGTRELKQNPQAVIQRVLSSDEEIEITTHGRPTGVRLVADRPQRARWVPAHALADLRPLDAEDAVELRELIAAHRDDAEPRDPWEDRA</sequence>
<dbReference type="SUPFAM" id="SSF143120">
    <property type="entry name" value="YefM-like"/>
    <property type="match status" value="1"/>
</dbReference>
<proteinExistence type="inferred from homology"/>
<organism evidence="2 3">
    <name type="scientific">Cellulomonas pakistanensis</name>
    <dbReference type="NCBI Taxonomy" id="992287"/>
    <lineage>
        <taxon>Bacteria</taxon>
        <taxon>Bacillati</taxon>
        <taxon>Actinomycetota</taxon>
        <taxon>Actinomycetes</taxon>
        <taxon>Micrococcales</taxon>
        <taxon>Cellulomonadaceae</taxon>
        <taxon>Cellulomonas</taxon>
    </lineage>
</organism>
<dbReference type="AlphaFoldDB" id="A0A919U692"/>